<dbReference type="SUPFAM" id="SSF54197">
    <property type="entry name" value="HIT-like"/>
    <property type="match status" value="1"/>
</dbReference>
<gene>
    <name evidence="3" type="ORF">AS592_04565</name>
</gene>
<dbReference type="EMBL" id="LNKT01000056">
    <property type="protein sequence ID" value="KYJ85869.1"/>
    <property type="molecule type" value="Genomic_DNA"/>
</dbReference>
<evidence type="ECO:0000256" key="1">
    <source>
        <dbReference type="PROSITE-ProRule" id="PRU00464"/>
    </source>
</evidence>
<feature type="domain" description="HIT" evidence="2">
    <location>
        <begin position="1"/>
        <end position="90"/>
    </location>
</feature>
<dbReference type="InterPro" id="IPR026026">
    <property type="entry name" value="HIT_Hint"/>
</dbReference>
<dbReference type="STRING" id="1630136.AS592_04565"/>
<sequence length="121" mass="14512">MAVIYENENIRIETEKSEIPWLKIFTQHPYREMSEVPAEIKFEIYDLLDIIEKEMIAYYRPDKINIASFGNYVPHVHWHIMARFKTDSYFPEPMWGKKQRNAALTLPSFDTFCEKLHISII</sequence>
<dbReference type="RefSeq" id="WP_067331803.1">
    <property type="nucleotide sequence ID" value="NZ_LNKT01000056.1"/>
</dbReference>
<feature type="short sequence motif" description="Histidine triad motif" evidence="1">
    <location>
        <begin position="75"/>
        <end position="79"/>
    </location>
</feature>
<dbReference type="PIRSF" id="PIRSF000714">
    <property type="entry name" value="HIT"/>
    <property type="match status" value="1"/>
</dbReference>
<dbReference type="InterPro" id="IPR036265">
    <property type="entry name" value="HIT-like_sf"/>
</dbReference>
<dbReference type="Pfam" id="PF01230">
    <property type="entry name" value="HIT"/>
    <property type="match status" value="1"/>
</dbReference>
<organism evidence="3 4">
    <name type="scientific">Sulfurovum riftiae</name>
    <dbReference type="NCBI Taxonomy" id="1630136"/>
    <lineage>
        <taxon>Bacteria</taxon>
        <taxon>Pseudomonadati</taxon>
        <taxon>Campylobacterota</taxon>
        <taxon>Epsilonproteobacteria</taxon>
        <taxon>Campylobacterales</taxon>
        <taxon>Sulfurovaceae</taxon>
        <taxon>Sulfurovum</taxon>
    </lineage>
</organism>
<reference evidence="3 4" key="1">
    <citation type="submission" date="2015-11" db="EMBL/GenBank/DDBJ databases">
        <title>Draft genome of Sulfurovum riftiae 1812E, a member of the Epsilonproteobacteria isolated from the tube of the deep-sea hydrothermal vent tubewom Riftia pachyptila.</title>
        <authorList>
            <person name="Vetriani C."/>
            <person name="Giovannelli D."/>
        </authorList>
    </citation>
    <scope>NUCLEOTIDE SEQUENCE [LARGE SCALE GENOMIC DNA]</scope>
    <source>
        <strain evidence="3 4">1812E</strain>
    </source>
</reference>
<dbReference type="Proteomes" id="UP000075359">
    <property type="component" value="Unassembled WGS sequence"/>
</dbReference>
<accession>A0A151CEF9</accession>
<proteinExistence type="predicted"/>
<dbReference type="GO" id="GO:0003824">
    <property type="term" value="F:catalytic activity"/>
    <property type="evidence" value="ECO:0007669"/>
    <property type="project" value="InterPro"/>
</dbReference>
<keyword evidence="4" id="KW-1185">Reference proteome</keyword>
<dbReference type="InterPro" id="IPR011146">
    <property type="entry name" value="HIT-like"/>
</dbReference>
<dbReference type="Gene3D" id="3.30.428.10">
    <property type="entry name" value="HIT-like"/>
    <property type="match status" value="1"/>
</dbReference>
<evidence type="ECO:0000259" key="2">
    <source>
        <dbReference type="PROSITE" id="PS51084"/>
    </source>
</evidence>
<dbReference type="AlphaFoldDB" id="A0A151CEF9"/>
<comment type="caution">
    <text evidence="3">The sequence shown here is derived from an EMBL/GenBank/DDBJ whole genome shotgun (WGS) entry which is preliminary data.</text>
</comment>
<name>A0A151CEF9_9BACT</name>
<protein>
    <submittedName>
        <fullName evidence="3">Histidine triad (HIT) protein</fullName>
    </submittedName>
</protein>
<dbReference type="OrthoDB" id="9799145at2"/>
<dbReference type="PROSITE" id="PS51084">
    <property type="entry name" value="HIT_2"/>
    <property type="match status" value="1"/>
</dbReference>
<evidence type="ECO:0000313" key="3">
    <source>
        <dbReference type="EMBL" id="KYJ85869.1"/>
    </source>
</evidence>
<evidence type="ECO:0000313" key="4">
    <source>
        <dbReference type="Proteomes" id="UP000075359"/>
    </source>
</evidence>